<organism evidence="1 2">
    <name type="scientific">Holothuria leucospilota</name>
    <name type="common">Black long sea cucumber</name>
    <name type="synonym">Mertensiothuria leucospilota</name>
    <dbReference type="NCBI Taxonomy" id="206669"/>
    <lineage>
        <taxon>Eukaryota</taxon>
        <taxon>Metazoa</taxon>
        <taxon>Echinodermata</taxon>
        <taxon>Eleutherozoa</taxon>
        <taxon>Echinozoa</taxon>
        <taxon>Holothuroidea</taxon>
        <taxon>Aspidochirotacea</taxon>
        <taxon>Aspidochirotida</taxon>
        <taxon>Holothuriidae</taxon>
        <taxon>Holothuria</taxon>
    </lineage>
</organism>
<evidence type="ECO:0000313" key="1">
    <source>
        <dbReference type="EMBL" id="KAJ8042497.1"/>
    </source>
</evidence>
<dbReference type="PANTHER" id="PTHR22954">
    <property type="entry name" value="RETROVIRAL PROTEASE-RELATED"/>
    <property type="match status" value="1"/>
</dbReference>
<reference evidence="1" key="1">
    <citation type="submission" date="2021-10" db="EMBL/GenBank/DDBJ databases">
        <title>Tropical sea cucumber genome reveals ecological adaptation and Cuvierian tubules defense mechanism.</title>
        <authorList>
            <person name="Chen T."/>
        </authorList>
    </citation>
    <scope>NUCLEOTIDE SEQUENCE</scope>
    <source>
        <strain evidence="1">Nanhai2018</strain>
        <tissue evidence="1">Muscle</tissue>
    </source>
</reference>
<evidence type="ECO:0000313" key="2">
    <source>
        <dbReference type="Proteomes" id="UP001152320"/>
    </source>
</evidence>
<name>A0A9Q1CC08_HOLLE</name>
<protein>
    <submittedName>
        <fullName evidence="1">Uncharacterized protein</fullName>
    </submittedName>
</protein>
<dbReference type="Proteomes" id="UP001152320">
    <property type="component" value="Chromosome 5"/>
</dbReference>
<dbReference type="AlphaFoldDB" id="A0A9Q1CC08"/>
<dbReference type="Pfam" id="PF03564">
    <property type="entry name" value="DUF1759"/>
    <property type="match status" value="1"/>
</dbReference>
<accession>A0A9Q1CC08</accession>
<dbReference type="InterPro" id="IPR005312">
    <property type="entry name" value="DUF1759"/>
</dbReference>
<dbReference type="OrthoDB" id="7444419at2759"/>
<sequence>MLKLQIAEFDKRILALDDVQKQVEDAIEKEDELEVDIGEAYDFRSTLMNTKIQAVTKLATLAQQNTNVNHTDTGPNTSNAKLPKLDIKKFSGDITEWQTFWDQFKAAVDSTTLPKGNKFTYLTNLLEGEALNSIVGLSLTDTNYDITLKSLQDRFGCPERIIFSHIQGLLNMDTGLDQSSKASELWTIRDKLNAHVCSLDALRVNGEKYGVILTPLILSRLPSEIRLEWARTGTGQGSISNIFVGSLKLNVVNAQKALQIPPTVEECHDLVRYQRWRHQLYLIRRSLPSVFFATKPTINLDSVVS</sequence>
<gene>
    <name evidence="1" type="ORF">HOLleu_13566</name>
</gene>
<proteinExistence type="predicted"/>
<keyword evidence="2" id="KW-1185">Reference proteome</keyword>
<comment type="caution">
    <text evidence="1">The sequence shown here is derived from an EMBL/GenBank/DDBJ whole genome shotgun (WGS) entry which is preliminary data.</text>
</comment>
<dbReference type="PANTHER" id="PTHR22954:SF3">
    <property type="entry name" value="PROTEIN CBG08539"/>
    <property type="match status" value="1"/>
</dbReference>
<dbReference type="EMBL" id="JAIZAY010000005">
    <property type="protein sequence ID" value="KAJ8042497.1"/>
    <property type="molecule type" value="Genomic_DNA"/>
</dbReference>